<feature type="transmembrane region" description="Helical" evidence="1">
    <location>
        <begin position="390"/>
        <end position="411"/>
    </location>
</feature>
<gene>
    <name evidence="2" type="ORF">C5Y93_19085</name>
</gene>
<name>A0A2S8GJ85_9BACT</name>
<keyword evidence="1" id="KW-1133">Transmembrane helix</keyword>
<feature type="transmembrane region" description="Helical" evidence="1">
    <location>
        <begin position="232"/>
        <end position="254"/>
    </location>
</feature>
<dbReference type="AlphaFoldDB" id="A0A2S8GJ85"/>
<dbReference type="RefSeq" id="WP_105337040.1">
    <property type="nucleotide sequence ID" value="NZ_PUHZ01000019.1"/>
</dbReference>
<dbReference type="Gene3D" id="1.20.1250.20">
    <property type="entry name" value="MFS general substrate transporter like domains"/>
    <property type="match status" value="1"/>
</dbReference>
<reference evidence="2 3" key="1">
    <citation type="submission" date="2018-02" db="EMBL/GenBank/DDBJ databases">
        <title>Comparative genomes isolates from brazilian mangrove.</title>
        <authorList>
            <person name="Araujo J.E."/>
            <person name="Taketani R.G."/>
            <person name="Silva M.C.P."/>
            <person name="Loureco M.V."/>
            <person name="Andreote F.D."/>
        </authorList>
    </citation>
    <scope>NUCLEOTIDE SEQUENCE [LARGE SCALE GENOMIC DNA]</scope>
    <source>
        <strain evidence="2 3">Nap-Phe MGV</strain>
    </source>
</reference>
<dbReference type="Proteomes" id="UP000237819">
    <property type="component" value="Unassembled WGS sequence"/>
</dbReference>
<sequence length="419" mass="46086">MIKPTVELQETSRRANENAVTWAVGNGLLSTTLIAYFAQSIGAQSAAISWIIAAPKLVGVLRWFAPYLLYLGGGYRITSIAAFLLSTAFLLLLPFCAIPGIWSSTSAAISAIVLCWCLYHLAEYCGYVLFVSWLVQLVPNPKRGWFFGLRESWLTAGTLCGYLFAALLGATLQNFFVLDLRWMTYPCLAIYGAFAMGFSVWPISQMKEPPVTQPPRFTFFDDFAHWQNPRAYWFLLYGTWFSAANGLFSTLLYMYPYRGLNLSIFLPLVMAASMRLGQSLLAQPAGAAIDRYGWRRVMICGQLLVAMGPFLFSFGTPGYIAGNLIWIAYALINVALPIAVVDGKSDASAGPPLALYFAWTGLVYGLTALAGKGIADFFVPYESASDPSAYTMYFLIATLVRLSALIPLLLLPAETVDDN</sequence>
<proteinExistence type="predicted"/>
<keyword evidence="1" id="KW-0812">Transmembrane</keyword>
<feature type="transmembrane region" description="Helical" evidence="1">
    <location>
        <begin position="156"/>
        <end position="176"/>
    </location>
</feature>
<accession>A0A2S8GJ85</accession>
<feature type="transmembrane region" description="Helical" evidence="1">
    <location>
        <begin position="108"/>
        <end position="135"/>
    </location>
</feature>
<dbReference type="OrthoDB" id="261353at2"/>
<feature type="transmembrane region" description="Helical" evidence="1">
    <location>
        <begin position="20"/>
        <end position="41"/>
    </location>
</feature>
<evidence type="ECO:0000313" key="2">
    <source>
        <dbReference type="EMBL" id="PQO44513.1"/>
    </source>
</evidence>
<evidence type="ECO:0000256" key="1">
    <source>
        <dbReference type="SAM" id="Phobius"/>
    </source>
</evidence>
<dbReference type="PANTHER" id="PTHR23526">
    <property type="entry name" value="INTEGRAL MEMBRANE TRANSPORT PROTEIN-RELATED"/>
    <property type="match status" value="1"/>
</dbReference>
<feature type="transmembrane region" description="Helical" evidence="1">
    <location>
        <begin position="353"/>
        <end position="370"/>
    </location>
</feature>
<feature type="transmembrane region" description="Helical" evidence="1">
    <location>
        <begin position="47"/>
        <end position="65"/>
    </location>
</feature>
<protein>
    <recommendedName>
        <fullName evidence="4">MFS transporter</fullName>
    </recommendedName>
</protein>
<feature type="transmembrane region" description="Helical" evidence="1">
    <location>
        <begin position="182"/>
        <end position="203"/>
    </location>
</feature>
<dbReference type="PANTHER" id="PTHR23526:SF2">
    <property type="entry name" value="MAJOR FACILITATOR SUPERFAMILY (MFS) PROFILE DOMAIN-CONTAINING PROTEIN"/>
    <property type="match status" value="1"/>
</dbReference>
<comment type="caution">
    <text evidence="2">The sequence shown here is derived from an EMBL/GenBank/DDBJ whole genome shotgun (WGS) entry which is preliminary data.</text>
</comment>
<evidence type="ECO:0008006" key="4">
    <source>
        <dbReference type="Google" id="ProtNLM"/>
    </source>
</evidence>
<dbReference type="SUPFAM" id="SSF103473">
    <property type="entry name" value="MFS general substrate transporter"/>
    <property type="match status" value="1"/>
</dbReference>
<keyword evidence="1" id="KW-0472">Membrane</keyword>
<feature type="transmembrane region" description="Helical" evidence="1">
    <location>
        <begin position="77"/>
        <end position="102"/>
    </location>
</feature>
<dbReference type="InterPro" id="IPR052528">
    <property type="entry name" value="Sugar_transport-like"/>
</dbReference>
<organism evidence="2 3">
    <name type="scientific">Blastopirellula marina</name>
    <dbReference type="NCBI Taxonomy" id="124"/>
    <lineage>
        <taxon>Bacteria</taxon>
        <taxon>Pseudomonadati</taxon>
        <taxon>Planctomycetota</taxon>
        <taxon>Planctomycetia</taxon>
        <taxon>Pirellulales</taxon>
        <taxon>Pirellulaceae</taxon>
        <taxon>Blastopirellula</taxon>
    </lineage>
</organism>
<dbReference type="EMBL" id="PUHZ01000019">
    <property type="protein sequence ID" value="PQO44513.1"/>
    <property type="molecule type" value="Genomic_DNA"/>
</dbReference>
<evidence type="ECO:0000313" key="3">
    <source>
        <dbReference type="Proteomes" id="UP000237819"/>
    </source>
</evidence>
<dbReference type="InterPro" id="IPR036259">
    <property type="entry name" value="MFS_trans_sf"/>
</dbReference>
<feature type="transmembrane region" description="Helical" evidence="1">
    <location>
        <begin position="320"/>
        <end position="341"/>
    </location>
</feature>